<keyword evidence="3" id="KW-1185">Reference proteome</keyword>
<evidence type="ECO:0000313" key="3">
    <source>
        <dbReference type="Proteomes" id="UP000036947"/>
    </source>
</evidence>
<keyword evidence="1" id="KW-0812">Transmembrane</keyword>
<dbReference type="AlphaFoldDB" id="A0A0L0NK14"/>
<reference evidence="2 3" key="1">
    <citation type="journal article" date="2015" name="BMC Genomics">
        <title>The genome of the truffle-parasite Tolypocladium ophioglossoides and the evolution of antifungal peptaibiotics.</title>
        <authorList>
            <person name="Quandt C.A."/>
            <person name="Bushley K.E."/>
            <person name="Spatafora J.W."/>
        </authorList>
    </citation>
    <scope>NUCLEOTIDE SEQUENCE [LARGE SCALE GENOMIC DNA]</scope>
    <source>
        <strain evidence="2 3">CBS 100239</strain>
    </source>
</reference>
<evidence type="ECO:0000256" key="1">
    <source>
        <dbReference type="SAM" id="Phobius"/>
    </source>
</evidence>
<evidence type="ECO:0000313" key="2">
    <source>
        <dbReference type="EMBL" id="KND94388.1"/>
    </source>
</evidence>
<keyword evidence="1" id="KW-1133">Transmembrane helix</keyword>
<feature type="transmembrane region" description="Helical" evidence="1">
    <location>
        <begin position="120"/>
        <end position="140"/>
    </location>
</feature>
<gene>
    <name evidence="2" type="ORF">TOPH_01183</name>
</gene>
<organism evidence="2 3">
    <name type="scientific">Tolypocladium ophioglossoides (strain CBS 100239)</name>
    <name type="common">Snaketongue truffleclub</name>
    <name type="synonym">Elaphocordyceps ophioglossoides</name>
    <dbReference type="NCBI Taxonomy" id="1163406"/>
    <lineage>
        <taxon>Eukaryota</taxon>
        <taxon>Fungi</taxon>
        <taxon>Dikarya</taxon>
        <taxon>Ascomycota</taxon>
        <taxon>Pezizomycotina</taxon>
        <taxon>Sordariomycetes</taxon>
        <taxon>Hypocreomycetidae</taxon>
        <taxon>Hypocreales</taxon>
        <taxon>Ophiocordycipitaceae</taxon>
        <taxon>Tolypocladium</taxon>
    </lineage>
</organism>
<dbReference type="OrthoDB" id="4922826at2759"/>
<dbReference type="Proteomes" id="UP000036947">
    <property type="component" value="Unassembled WGS sequence"/>
</dbReference>
<name>A0A0L0NK14_TOLOC</name>
<proteinExistence type="predicted"/>
<keyword evidence="1" id="KW-0472">Membrane</keyword>
<protein>
    <submittedName>
        <fullName evidence="2">Uncharacterized protein</fullName>
    </submittedName>
</protein>
<dbReference type="EMBL" id="LFRF01000002">
    <property type="protein sequence ID" value="KND94388.1"/>
    <property type="molecule type" value="Genomic_DNA"/>
</dbReference>
<feature type="transmembrane region" description="Helical" evidence="1">
    <location>
        <begin position="45"/>
        <end position="66"/>
    </location>
</feature>
<feature type="transmembrane region" description="Helical" evidence="1">
    <location>
        <begin position="78"/>
        <end position="100"/>
    </location>
</feature>
<accession>A0A0L0NK14</accession>
<comment type="caution">
    <text evidence="2">The sequence shown here is derived from an EMBL/GenBank/DDBJ whole genome shotgun (WGS) entry which is preliminary data.</text>
</comment>
<sequence length="145" mass="15952">MSVRLSVLVRVALHAIPALFAESTIAFLAYTSIFSCVRTRVVGMYITAVWCLLLDTYLAIAFLVHAPEHVNLRRPGPIPLICLYMFTIAITFTGFLAALHRNERAEGLNDGNDAPSADNAMGWSFFAAIYLEAVIAFLLASTMPR</sequence>